<feature type="transmembrane region" description="Helical" evidence="1">
    <location>
        <begin position="44"/>
        <end position="65"/>
    </location>
</feature>
<dbReference type="EMBL" id="BMWV01000003">
    <property type="protein sequence ID" value="GGY34897.1"/>
    <property type="molecule type" value="Genomic_DNA"/>
</dbReference>
<dbReference type="EMBL" id="CP036401">
    <property type="protein sequence ID" value="QBI01542.1"/>
    <property type="molecule type" value="Genomic_DNA"/>
</dbReference>
<reference evidence="2" key="1">
    <citation type="journal article" date="2014" name="Int. J. Syst. Evol. Microbiol.">
        <title>Complete genome sequence of Corynebacterium casei LMG S-19264T (=DSM 44701T), isolated from a smear-ripened cheese.</title>
        <authorList>
            <consortium name="US DOE Joint Genome Institute (JGI-PGF)"/>
            <person name="Walter F."/>
            <person name="Albersmeier A."/>
            <person name="Kalinowski J."/>
            <person name="Ruckert C."/>
        </authorList>
    </citation>
    <scope>NUCLEOTIDE SEQUENCE</scope>
    <source>
        <strain evidence="2">KCTC 12343</strain>
    </source>
</reference>
<feature type="transmembrane region" description="Helical" evidence="1">
    <location>
        <begin position="12"/>
        <end position="32"/>
    </location>
</feature>
<dbReference type="Proteomes" id="UP000628442">
    <property type="component" value="Unassembled WGS sequence"/>
</dbReference>
<accession>A0A411WXX6</accession>
<evidence type="ECO:0000313" key="3">
    <source>
        <dbReference type="EMBL" id="QBI01542.1"/>
    </source>
</evidence>
<keyword evidence="1" id="KW-1133">Transmembrane helix</keyword>
<evidence type="ECO:0000256" key="1">
    <source>
        <dbReference type="SAM" id="Phobius"/>
    </source>
</evidence>
<keyword evidence="1" id="KW-0812">Transmembrane</keyword>
<proteinExistence type="predicted"/>
<dbReference type="Proteomes" id="UP000292307">
    <property type="component" value="Chromosome"/>
</dbReference>
<reference evidence="2" key="3">
    <citation type="submission" date="2022-12" db="EMBL/GenBank/DDBJ databases">
        <authorList>
            <person name="Sun Q."/>
            <person name="Kim S."/>
        </authorList>
    </citation>
    <scope>NUCLEOTIDE SEQUENCE</scope>
    <source>
        <strain evidence="2">KCTC 12343</strain>
    </source>
</reference>
<reference evidence="3 4" key="2">
    <citation type="submission" date="2019-02" db="EMBL/GenBank/DDBJ databases">
        <title>Draft Genome Sequences of Six Type Strains of the Genus Massilia.</title>
        <authorList>
            <person name="Miess H."/>
            <person name="Frediansyhah A."/>
            <person name="Gross H."/>
        </authorList>
    </citation>
    <scope>NUCLEOTIDE SEQUENCE [LARGE SCALE GENOMIC DNA]</scope>
    <source>
        <strain evidence="3 4">DSM 17472</strain>
    </source>
</reference>
<feature type="transmembrane region" description="Helical" evidence="1">
    <location>
        <begin position="85"/>
        <end position="106"/>
    </location>
</feature>
<protein>
    <recommendedName>
        <fullName evidence="6">MFS transporter</fullName>
    </recommendedName>
</protein>
<keyword evidence="4" id="KW-1185">Reference proteome</keyword>
<dbReference type="OrthoDB" id="8759624at2"/>
<name>A0A411WXX6_9BURK</name>
<gene>
    <name evidence="3" type="ORF">EYF70_12290</name>
    <name evidence="2" type="ORF">GCM10007387_16080</name>
</gene>
<evidence type="ECO:0000313" key="5">
    <source>
        <dbReference type="Proteomes" id="UP000628442"/>
    </source>
</evidence>
<organism evidence="2 5">
    <name type="scientific">Pseudoduganella albidiflava</name>
    <dbReference type="NCBI Taxonomy" id="321983"/>
    <lineage>
        <taxon>Bacteria</taxon>
        <taxon>Pseudomonadati</taxon>
        <taxon>Pseudomonadota</taxon>
        <taxon>Betaproteobacteria</taxon>
        <taxon>Burkholderiales</taxon>
        <taxon>Oxalobacteraceae</taxon>
        <taxon>Telluria group</taxon>
        <taxon>Pseudoduganella</taxon>
    </lineage>
</organism>
<keyword evidence="1" id="KW-0472">Membrane</keyword>
<evidence type="ECO:0008006" key="6">
    <source>
        <dbReference type="Google" id="ProtNLM"/>
    </source>
</evidence>
<dbReference type="AlphaFoldDB" id="A0A411WXX6"/>
<evidence type="ECO:0000313" key="2">
    <source>
        <dbReference type="EMBL" id="GGY34897.1"/>
    </source>
</evidence>
<sequence length="107" mass="11499">MTTRDGFWNKLWRGTAPLVLWAAHFFFCYLYAAGACRPGHGNMAPWAVLLGVTVLALGAAGWLAWQAWRGSEPPRSLMHMARLGGAILALAAIAWGAMPLLVFGACA</sequence>
<evidence type="ECO:0000313" key="4">
    <source>
        <dbReference type="Proteomes" id="UP000292307"/>
    </source>
</evidence>
<dbReference type="RefSeq" id="WP_131145663.1">
    <property type="nucleotide sequence ID" value="NZ_BMWV01000003.1"/>
</dbReference>